<dbReference type="RefSeq" id="YP_009552591.1">
    <property type="nucleotide sequence ID" value="NC_040621.1"/>
</dbReference>
<keyword evidence="2" id="KW-1185">Reference proteome</keyword>
<accession>A0A2H4UZN3</accession>
<dbReference type="InterPro" id="IPR007799">
    <property type="entry name" value="Baculo_p47"/>
</dbReference>
<dbReference type="Pfam" id="PF05112">
    <property type="entry name" value="Baculo_p47"/>
    <property type="match status" value="1"/>
</dbReference>
<dbReference type="Proteomes" id="UP000290445">
    <property type="component" value="Segment"/>
</dbReference>
<evidence type="ECO:0000313" key="1">
    <source>
        <dbReference type="EMBL" id="AUA60262.1"/>
    </source>
</evidence>
<dbReference type="OrthoDB" id="6161at10239"/>
<dbReference type="GO" id="GO:0046782">
    <property type="term" value="P:regulation of viral transcription"/>
    <property type="evidence" value="ECO:0007669"/>
    <property type="project" value="InterPro"/>
</dbReference>
<dbReference type="GeneID" id="41699908"/>
<evidence type="ECO:0000313" key="2">
    <source>
        <dbReference type="Proteomes" id="UP000290445"/>
    </source>
</evidence>
<name>A0A2H4UZN3_9ABAC</name>
<proteinExistence type="predicted"/>
<reference evidence="1 2" key="1">
    <citation type="journal article" date="2017" name="Viruses">
        <title>The Operophtera brumata Nucleopolyhedrovirus (OpbuNPV) Represents an Early, Divergent Lineage within Genus Alphabaculovirus.</title>
        <authorList>
            <person name="Harrison R.L."/>
            <person name="Rowley D.L."/>
            <person name="Mowery J.D."/>
            <person name="Bauchan G.R."/>
            <person name="Burand J.P."/>
        </authorList>
    </citation>
    <scope>NUCLEOTIDE SEQUENCE [LARGE SCALE GENOMIC DNA]</scope>
    <source>
        <strain evidence="1">OpbuNPV-MA</strain>
    </source>
</reference>
<organism evidence="1 2">
    <name type="scientific">Operophtera brumata nucleopolyhedrovirus</name>
    <dbReference type="NCBI Taxonomy" id="1046267"/>
    <lineage>
        <taxon>Viruses</taxon>
        <taxon>Viruses incertae sedis</taxon>
        <taxon>Naldaviricetes</taxon>
        <taxon>Lefavirales</taxon>
        <taxon>Baculoviridae</taxon>
        <taxon>Alphabaculovirus</taxon>
        <taxon>Alphabaculovirus opbrumatae</taxon>
    </lineage>
</organism>
<protein>
    <submittedName>
        <fullName evidence="1">P47</fullName>
    </submittedName>
</protein>
<sequence length="393" mass="46411">MSFAAYHTVITQKLPQCCKYISSDINKYLLYQKIGIDCRDAYSFDEMQYIDHESFIQFEQKFALFDMDQLSSASPQDIENYIALTRRHQLTRHDRQLYNLIALSLWYKGDFARLKRVLLKTNVASLVTLACNIKWERGYEDNYTLGQQLSIRITTKLIQSGLDFKHHQDESNNVLFSRGWNDVYLEKYISSFASISDVIKRHKNSNKYIVLELDAANRDKTIECIAAEFVVLENANINNLCAIKIDEDKNSSQYLIKLSDLIVKRYVNVLFVTDIDYYYKINHYLFYLYNSLKFYYYCLKNKFVFELDDYEIIFLLNLIISMEWCNEGHLNSFTLEKSEIYNPLELSTRRLNSLKRAALQDRKVLNDAEINIDFIKGKRMKTGTHYGHRIVTL</sequence>
<dbReference type="EMBL" id="MF614691">
    <property type="protein sequence ID" value="AUA60262.1"/>
    <property type="molecule type" value="Genomic_DNA"/>
</dbReference>
<dbReference type="KEGG" id="vg:41699908"/>